<dbReference type="GO" id="GO:0005634">
    <property type="term" value="C:nucleus"/>
    <property type="evidence" value="ECO:0007669"/>
    <property type="project" value="UniProtKB-SubCell"/>
</dbReference>
<feature type="compositionally biased region" description="Basic and acidic residues" evidence="16">
    <location>
        <begin position="14"/>
        <end position="26"/>
    </location>
</feature>
<evidence type="ECO:0000256" key="14">
    <source>
        <dbReference type="ARBA" id="ARBA00078042"/>
    </source>
</evidence>
<name>A0A8J5ZK40_GALPY</name>
<evidence type="ECO:0000256" key="16">
    <source>
        <dbReference type="SAM" id="MobiDB-lite"/>
    </source>
</evidence>
<evidence type="ECO:0000256" key="2">
    <source>
        <dbReference type="ARBA" id="ARBA00004496"/>
    </source>
</evidence>
<feature type="domain" description="NR LBD" evidence="17">
    <location>
        <begin position="49"/>
        <end position="293"/>
    </location>
</feature>
<dbReference type="InterPro" id="IPR000536">
    <property type="entry name" value="Nucl_hrmn_rcpt_lig-bd"/>
</dbReference>
<dbReference type="GO" id="GO:0003714">
    <property type="term" value="F:transcription corepressor activity"/>
    <property type="evidence" value="ECO:0007669"/>
    <property type="project" value="TreeGrafter"/>
</dbReference>
<keyword evidence="11" id="KW-0539">Nucleus</keyword>
<sequence>FPHPPTWDINSTHSAEHRAREQELGGRRSRSSVMSSRQPEACPCQGASGRSAILHALLSPSLRTRPPVPPARSHCLCKQHRPVQLSAPHRTCQEALDVLTKMVVFLRNLPSFCQLPPQDQQRLLRGGWGPLFLLGLAQDTVTFEVAEAPVPSILKKILLEKPNSSAGSDQMQDRPQPSLAAVQWLQCCLESCWSLELSPKEYTYLKETILFNPDVPGLHVSSHVRHLQQEAHQVLCEVLEPWCPAGQSRLTHVLLMASTLKAIQPRLLVDLFFRPIIGDTDFRSLLEDMLWLGHVHPSRDQA</sequence>
<comment type="function">
    <text evidence="12">Transcriptional regulator that acts as a negative regulator of receptor-dependent signaling pathways. Specifically inhibits transactivation of the nuclear receptor with which it interacts. Inhibits transcriptional activity of NEUROD1 on E-box-containing promoter by interfering with the coactivation function of the p300/CBP-mediated transcription complex for NEUROD1. Essential component of the liver circadian clock which via its interaction with NR1D1 and RORG regulates NPAS2-mediated hepatic lipid metabolism. Regulates the circadian expression of cytochrome P450 (CYP) enzymes. Represses: NR5A2 and HNF4A to down-regulate CYP2C38, NFLI3 to up-regulate CYP2A5, BHLHE41/HNF1A axis to up-regulate CYP1A2, CYP2E1 and CYP3A11, and NR1D1 to up-regulate CYP2B10, CYP4A10 and CYP4A14.</text>
</comment>
<dbReference type="Proteomes" id="UP000700334">
    <property type="component" value="Unassembled WGS sequence"/>
</dbReference>
<organism evidence="18 19">
    <name type="scientific">Galemys pyrenaicus</name>
    <name type="common">Iberian desman</name>
    <name type="synonym">Pyrenean desman</name>
    <dbReference type="NCBI Taxonomy" id="202257"/>
    <lineage>
        <taxon>Eukaryota</taxon>
        <taxon>Metazoa</taxon>
        <taxon>Chordata</taxon>
        <taxon>Craniata</taxon>
        <taxon>Vertebrata</taxon>
        <taxon>Euteleostomi</taxon>
        <taxon>Mammalia</taxon>
        <taxon>Eutheria</taxon>
        <taxon>Laurasiatheria</taxon>
        <taxon>Eulipotyphla</taxon>
        <taxon>Talpidae</taxon>
        <taxon>Galemys</taxon>
    </lineage>
</organism>
<dbReference type="InterPro" id="IPR035500">
    <property type="entry name" value="NHR-like_dom_sf"/>
</dbReference>
<comment type="similarity">
    <text evidence="3">Belongs to the nuclear hormone receptor family. NR0 subfamily.</text>
</comment>
<dbReference type="FunFam" id="1.10.565.10:FF:000028">
    <property type="entry name" value="Nuclear receptor subfamily 0 group B member 2"/>
    <property type="match status" value="1"/>
</dbReference>
<protein>
    <recommendedName>
        <fullName evidence="13">Nuclear receptor subfamily 0 group B member 2</fullName>
    </recommendedName>
    <alternativeName>
        <fullName evidence="15">Orphan nuclear receptor SHP</fullName>
    </alternativeName>
    <alternativeName>
        <fullName evidence="14">Small heterodimer partner</fullName>
    </alternativeName>
</protein>
<evidence type="ECO:0000256" key="1">
    <source>
        <dbReference type="ARBA" id="ARBA00004123"/>
    </source>
</evidence>
<keyword evidence="19" id="KW-1185">Reference proteome</keyword>
<dbReference type="GO" id="GO:0005737">
    <property type="term" value="C:cytoplasm"/>
    <property type="evidence" value="ECO:0007669"/>
    <property type="project" value="UniProtKB-SubCell"/>
</dbReference>
<keyword evidence="10 18" id="KW-0675">Receptor</keyword>
<feature type="region of interest" description="Disordered" evidence="16">
    <location>
        <begin position="1"/>
        <end position="46"/>
    </location>
</feature>
<evidence type="ECO:0000256" key="6">
    <source>
        <dbReference type="ARBA" id="ARBA00022491"/>
    </source>
</evidence>
<evidence type="ECO:0000256" key="5">
    <source>
        <dbReference type="ARBA" id="ARBA00022490"/>
    </source>
</evidence>
<evidence type="ECO:0000256" key="12">
    <source>
        <dbReference type="ARBA" id="ARBA00056248"/>
    </source>
</evidence>
<keyword evidence="9" id="KW-0804">Transcription</keyword>
<dbReference type="Gene3D" id="1.10.565.10">
    <property type="entry name" value="Retinoid X Receptor"/>
    <property type="match status" value="1"/>
</dbReference>
<evidence type="ECO:0000256" key="4">
    <source>
        <dbReference type="ARBA" id="ARBA00022481"/>
    </source>
</evidence>
<evidence type="ECO:0000256" key="10">
    <source>
        <dbReference type="ARBA" id="ARBA00023170"/>
    </source>
</evidence>
<evidence type="ECO:0000259" key="17">
    <source>
        <dbReference type="PROSITE" id="PS51843"/>
    </source>
</evidence>
<evidence type="ECO:0000256" key="13">
    <source>
        <dbReference type="ARBA" id="ARBA00072464"/>
    </source>
</evidence>
<feature type="non-terminal residue" evidence="18">
    <location>
        <position position="302"/>
    </location>
</feature>
<evidence type="ECO:0000256" key="9">
    <source>
        <dbReference type="ARBA" id="ARBA00023163"/>
    </source>
</evidence>
<reference evidence="18" key="1">
    <citation type="journal article" date="2021" name="Evol. Appl.">
        <title>The genome of the Pyrenean desman and the effects of bottlenecks and inbreeding on the genomic landscape of an endangered species.</title>
        <authorList>
            <person name="Escoda L."/>
            <person name="Castresana J."/>
        </authorList>
    </citation>
    <scope>NUCLEOTIDE SEQUENCE</scope>
    <source>
        <strain evidence="18">IBE-C5619</strain>
    </source>
</reference>
<dbReference type="PROSITE" id="PS51843">
    <property type="entry name" value="NR_LBD"/>
    <property type="match status" value="1"/>
</dbReference>
<gene>
    <name evidence="18" type="ORF">J0S82_005139</name>
</gene>
<dbReference type="EMBL" id="JAGFMF010012145">
    <property type="protein sequence ID" value="KAG8506741.1"/>
    <property type="molecule type" value="Genomic_DNA"/>
</dbReference>
<dbReference type="GO" id="GO:0000122">
    <property type="term" value="P:negative regulation of transcription by RNA polymerase II"/>
    <property type="evidence" value="ECO:0007669"/>
    <property type="project" value="TreeGrafter"/>
</dbReference>
<accession>A0A8J5ZK40</accession>
<keyword evidence="6" id="KW-0678">Repressor</keyword>
<dbReference type="InterPro" id="IPR001723">
    <property type="entry name" value="Nuclear_hrmn_rcpt"/>
</dbReference>
<keyword evidence="4" id="KW-0488">Methylation</keyword>
<dbReference type="InterPro" id="IPR033544">
    <property type="entry name" value="NR0B1/2"/>
</dbReference>
<proteinExistence type="inferred from homology"/>
<comment type="caution">
    <text evidence="18">The sequence shown here is derived from an EMBL/GenBank/DDBJ whole genome shotgun (WGS) entry which is preliminary data.</text>
</comment>
<evidence type="ECO:0000313" key="18">
    <source>
        <dbReference type="EMBL" id="KAG8506741.1"/>
    </source>
</evidence>
<dbReference type="PANTHER" id="PTHR24081:SF0">
    <property type="entry name" value="NUCLEAR RECEPTOR SUBFAMILY 0 GROUP B MEMBER 2"/>
    <property type="match status" value="1"/>
</dbReference>
<keyword evidence="8" id="KW-0090">Biological rhythms</keyword>
<dbReference type="SUPFAM" id="SSF48508">
    <property type="entry name" value="Nuclear receptor ligand-binding domain"/>
    <property type="match status" value="1"/>
</dbReference>
<comment type="subcellular location">
    <subcellularLocation>
        <location evidence="2">Cytoplasm</location>
    </subcellularLocation>
    <subcellularLocation>
        <location evidence="1">Nucleus</location>
    </subcellularLocation>
</comment>
<dbReference type="AlphaFoldDB" id="A0A8J5ZK40"/>
<evidence type="ECO:0000256" key="7">
    <source>
        <dbReference type="ARBA" id="ARBA00023015"/>
    </source>
</evidence>
<evidence type="ECO:0000256" key="3">
    <source>
        <dbReference type="ARBA" id="ARBA00006647"/>
    </source>
</evidence>
<dbReference type="GO" id="GO:0007623">
    <property type="term" value="P:circadian rhythm"/>
    <property type="evidence" value="ECO:0007669"/>
    <property type="project" value="TreeGrafter"/>
</dbReference>
<dbReference type="PRINTS" id="PR00398">
    <property type="entry name" value="STRDHORMONER"/>
</dbReference>
<evidence type="ECO:0000256" key="8">
    <source>
        <dbReference type="ARBA" id="ARBA00023108"/>
    </source>
</evidence>
<dbReference type="PANTHER" id="PTHR24081">
    <property type="entry name" value="NUCLEAR RECEPTOR SUBFAMILY 0 GROUP B"/>
    <property type="match status" value="1"/>
</dbReference>
<dbReference type="OrthoDB" id="9926883at2759"/>
<evidence type="ECO:0000256" key="11">
    <source>
        <dbReference type="ARBA" id="ARBA00023242"/>
    </source>
</evidence>
<keyword evidence="7" id="KW-0805">Transcription regulation</keyword>
<evidence type="ECO:0000256" key="15">
    <source>
        <dbReference type="ARBA" id="ARBA00081893"/>
    </source>
</evidence>
<keyword evidence="5" id="KW-0963">Cytoplasm</keyword>
<evidence type="ECO:0000313" key="19">
    <source>
        <dbReference type="Proteomes" id="UP000700334"/>
    </source>
</evidence>
<dbReference type="Pfam" id="PF00104">
    <property type="entry name" value="Hormone_recep"/>
    <property type="match status" value="1"/>
</dbReference>
<dbReference type="SMART" id="SM00430">
    <property type="entry name" value="HOLI"/>
    <property type="match status" value="1"/>
</dbReference>